<keyword evidence="1" id="KW-0479">Metal-binding</keyword>
<dbReference type="Gene3D" id="3.30.420.10">
    <property type="entry name" value="Ribonuclease H-like superfamily/Ribonuclease H"/>
    <property type="match status" value="1"/>
</dbReference>
<evidence type="ECO:0000313" key="4">
    <source>
        <dbReference type="EMBL" id="KAL3076257.1"/>
    </source>
</evidence>
<evidence type="ECO:0000256" key="2">
    <source>
        <dbReference type="SAM" id="MobiDB-lite"/>
    </source>
</evidence>
<accession>A0ABD2IAW6</accession>
<organism evidence="4 5">
    <name type="scientific">Heterodera schachtii</name>
    <name type="common">Sugarbeet cyst nematode worm</name>
    <name type="synonym">Tylenchus schachtii</name>
    <dbReference type="NCBI Taxonomy" id="97005"/>
    <lineage>
        <taxon>Eukaryota</taxon>
        <taxon>Metazoa</taxon>
        <taxon>Ecdysozoa</taxon>
        <taxon>Nematoda</taxon>
        <taxon>Chromadorea</taxon>
        <taxon>Rhabditida</taxon>
        <taxon>Tylenchina</taxon>
        <taxon>Tylenchomorpha</taxon>
        <taxon>Tylenchoidea</taxon>
        <taxon>Heteroderidae</taxon>
        <taxon>Heteroderinae</taxon>
        <taxon>Heterodera</taxon>
    </lineage>
</organism>
<comment type="caution">
    <text evidence="4">The sequence shown here is derived from an EMBL/GenBank/DDBJ whole genome shotgun (WGS) entry which is preliminary data.</text>
</comment>
<name>A0ABD2IAW6_HETSC</name>
<feature type="domain" description="C2H2-type" evidence="3">
    <location>
        <begin position="12"/>
        <end position="35"/>
    </location>
</feature>
<feature type="compositionally biased region" description="Polar residues" evidence="2">
    <location>
        <begin position="251"/>
        <end position="263"/>
    </location>
</feature>
<feature type="region of interest" description="Disordered" evidence="2">
    <location>
        <begin position="228"/>
        <end position="274"/>
    </location>
</feature>
<protein>
    <recommendedName>
        <fullName evidence="3">C2H2-type domain-containing protein</fullName>
    </recommendedName>
</protein>
<dbReference type="EMBL" id="JBICCN010000338">
    <property type="protein sequence ID" value="KAL3076257.1"/>
    <property type="molecule type" value="Genomic_DNA"/>
</dbReference>
<reference evidence="4 5" key="1">
    <citation type="submission" date="2024-10" db="EMBL/GenBank/DDBJ databases">
        <authorList>
            <person name="Kim D."/>
        </authorList>
    </citation>
    <scope>NUCLEOTIDE SEQUENCE [LARGE SCALE GENOMIC DNA]</scope>
    <source>
        <strain evidence="4">Taebaek</strain>
    </source>
</reference>
<sequence length="436" mass="49208">MSSCPKNICKKFLCCLCGQHFDGVGPLKSHLALVHVFYLAYECDLCKDALFPSDFTLREHYVKIHNKTCFTVKYRVSPELEERRALLHRLVDQSMHKTGSGTIQQNKAPNLEPPNSYTSQLLMDCTSLLQTQLMASNHFLNNGIKKENDWEERNDGERVDHLEGEIEGQPIEGVTFCAHKRNALMGQKRTFSDEDNSTFNLNDRLSPMPMNSLNAAMDTEEMLNEANLEIKVSPTKKQTKNRRKTHRDTGNDQMHANSSQGSNEETKQQKGGGPMVECSGCKRMVGQYRNSMLIHVSTHHCDQPIFECIADGCGKKWYSISARTKEHIEAKHGGDFNFLQDNRSSLLPLLRSTAVRLFSALFKRFSPKFLFKMENGTAKSAAELATNNGRGLRLVWVDCEMTGLPADNHRLVEIACIVTEADLTVGGHLDNLYKSM</sequence>
<gene>
    <name evidence="4" type="ORF">niasHS_013528</name>
</gene>
<dbReference type="Proteomes" id="UP001620645">
    <property type="component" value="Unassembled WGS sequence"/>
</dbReference>
<dbReference type="InterPro" id="IPR012337">
    <property type="entry name" value="RNaseH-like_sf"/>
</dbReference>
<keyword evidence="5" id="KW-1185">Reference proteome</keyword>
<feature type="compositionally biased region" description="Basic residues" evidence="2">
    <location>
        <begin position="237"/>
        <end position="246"/>
    </location>
</feature>
<dbReference type="SUPFAM" id="SSF53098">
    <property type="entry name" value="Ribonuclease H-like"/>
    <property type="match status" value="1"/>
</dbReference>
<keyword evidence="1" id="KW-0862">Zinc</keyword>
<dbReference type="PROSITE" id="PS00028">
    <property type="entry name" value="ZINC_FINGER_C2H2_1"/>
    <property type="match status" value="1"/>
</dbReference>
<dbReference type="InterPro" id="IPR013087">
    <property type="entry name" value="Znf_C2H2_type"/>
</dbReference>
<dbReference type="InterPro" id="IPR036397">
    <property type="entry name" value="RNaseH_sf"/>
</dbReference>
<dbReference type="GO" id="GO:0008270">
    <property type="term" value="F:zinc ion binding"/>
    <property type="evidence" value="ECO:0007669"/>
    <property type="project" value="UniProtKB-KW"/>
</dbReference>
<dbReference type="PROSITE" id="PS50157">
    <property type="entry name" value="ZINC_FINGER_C2H2_2"/>
    <property type="match status" value="1"/>
</dbReference>
<dbReference type="AlphaFoldDB" id="A0ABD2IAW6"/>
<dbReference type="Pfam" id="PF00929">
    <property type="entry name" value="RNase_T"/>
    <property type="match status" value="1"/>
</dbReference>
<evidence type="ECO:0000313" key="5">
    <source>
        <dbReference type="Proteomes" id="UP001620645"/>
    </source>
</evidence>
<evidence type="ECO:0000259" key="3">
    <source>
        <dbReference type="PROSITE" id="PS50157"/>
    </source>
</evidence>
<evidence type="ECO:0000256" key="1">
    <source>
        <dbReference type="PROSITE-ProRule" id="PRU00042"/>
    </source>
</evidence>
<proteinExistence type="predicted"/>
<keyword evidence="1" id="KW-0863">Zinc-finger</keyword>
<dbReference type="InterPro" id="IPR013520">
    <property type="entry name" value="Ribonucl_H"/>
</dbReference>
<dbReference type="SMART" id="SM00355">
    <property type="entry name" value="ZnF_C2H2"/>
    <property type="match status" value="4"/>
</dbReference>